<protein>
    <submittedName>
        <fullName evidence="2">Secreted protein</fullName>
    </submittedName>
</protein>
<reference evidence="2" key="1">
    <citation type="submission" date="2017-02" db="UniProtKB">
        <authorList>
            <consortium name="WormBaseParasite"/>
        </authorList>
    </citation>
    <scope>IDENTIFICATION</scope>
</reference>
<sequence length="96" mass="11033">MNAAHSRSNGTFQLMKSFHDCRFFFIICCDINCSLTSTSAISEIFYSYDQKDKSLFSHVSHHQMTVNGNIPHNTDAYMESRCYCVNAVDMKYSEPI</sequence>
<proteinExistence type="predicted"/>
<dbReference type="WBParaSite" id="ALUE_0000774801-mRNA-1">
    <property type="protein sequence ID" value="ALUE_0000774801-mRNA-1"/>
    <property type="gene ID" value="ALUE_0000774801"/>
</dbReference>
<dbReference type="AlphaFoldDB" id="A0A0M3HWZ2"/>
<name>A0A0M3HWZ2_ASCLU</name>
<dbReference type="Proteomes" id="UP000036681">
    <property type="component" value="Unplaced"/>
</dbReference>
<keyword evidence="1" id="KW-1185">Reference proteome</keyword>
<accession>A0A0M3HWZ2</accession>
<organism evidence="1 2">
    <name type="scientific">Ascaris lumbricoides</name>
    <name type="common">Giant roundworm</name>
    <dbReference type="NCBI Taxonomy" id="6252"/>
    <lineage>
        <taxon>Eukaryota</taxon>
        <taxon>Metazoa</taxon>
        <taxon>Ecdysozoa</taxon>
        <taxon>Nematoda</taxon>
        <taxon>Chromadorea</taxon>
        <taxon>Rhabditida</taxon>
        <taxon>Spirurina</taxon>
        <taxon>Ascaridomorpha</taxon>
        <taxon>Ascaridoidea</taxon>
        <taxon>Ascarididae</taxon>
        <taxon>Ascaris</taxon>
    </lineage>
</organism>
<evidence type="ECO:0000313" key="1">
    <source>
        <dbReference type="Proteomes" id="UP000036681"/>
    </source>
</evidence>
<evidence type="ECO:0000313" key="2">
    <source>
        <dbReference type="WBParaSite" id="ALUE_0000774801-mRNA-1"/>
    </source>
</evidence>